<sequence length="390" mass="43551">MQRQQERAKMLARVGQSLTGLYGSFYWGAISLQLGLKFLKRCTGSADLMTDISSIGMVSYYNPLAMYRQQQQPTGQQPLVQQIQQHGQAQQAQQHATATPADGGQQYWYGYPHSHSHATHHHQTAGPQQYLDPTDVIPGWPHPHVHPYSHLQYQHHQAYQQPQMTGVTDWSGDETNPAVGAGEPSPPITVSGSEISNPGTPSTPPANNNNNTITPNNNNNNSNNNNNTTPMRPTQIRSPYEWMKKTSYQTQPNPGKTRTKDKYRVVYTDHQRLELEKEFHYNRYITMNRKSELAANLALSERQVKIWFQNRRAKQRKQDKKREELEQKDSKSDGAMASLTLGGMGGMLGGLMHNGSSPPLALGHPPHALALGHAPASLHPHAHPHTVLGL</sequence>
<dbReference type="SUPFAM" id="SSF46689">
    <property type="entry name" value="Homeodomain-like"/>
    <property type="match status" value="1"/>
</dbReference>
<dbReference type="GO" id="GO:0009887">
    <property type="term" value="P:animal organ morphogenesis"/>
    <property type="evidence" value="ECO:0007669"/>
    <property type="project" value="TreeGrafter"/>
</dbReference>
<dbReference type="InterPro" id="IPR017970">
    <property type="entry name" value="Homeobox_CS"/>
</dbReference>
<evidence type="ECO:0000256" key="4">
    <source>
        <dbReference type="ARBA" id="ARBA00023155"/>
    </source>
</evidence>
<dbReference type="SMART" id="SM00389">
    <property type="entry name" value="HOX"/>
    <property type="match status" value="1"/>
</dbReference>
<evidence type="ECO:0000256" key="2">
    <source>
        <dbReference type="ARBA" id="ARBA00010341"/>
    </source>
</evidence>
<feature type="domain" description="Homeobox" evidence="9">
    <location>
        <begin position="258"/>
        <end position="318"/>
    </location>
</feature>
<dbReference type="InterPro" id="IPR001356">
    <property type="entry name" value="HD"/>
</dbReference>
<dbReference type="GO" id="GO:0005634">
    <property type="term" value="C:nucleus"/>
    <property type="evidence" value="ECO:0007669"/>
    <property type="project" value="UniProtKB-SubCell"/>
</dbReference>
<dbReference type="GO" id="GO:0030154">
    <property type="term" value="P:cell differentiation"/>
    <property type="evidence" value="ECO:0007669"/>
    <property type="project" value="TreeGrafter"/>
</dbReference>
<keyword evidence="3 6" id="KW-0238">DNA-binding</keyword>
<dbReference type="PRINTS" id="PR00024">
    <property type="entry name" value="HOMEOBOX"/>
</dbReference>
<dbReference type="OrthoDB" id="6159439at2759"/>
<dbReference type="PRINTS" id="PR00031">
    <property type="entry name" value="HTHREPRESSR"/>
</dbReference>
<feature type="region of interest" description="Disordered" evidence="8">
    <location>
        <begin position="313"/>
        <end position="339"/>
    </location>
</feature>
<gene>
    <name evidence="10" type="ORF">WN48_04627</name>
</gene>
<evidence type="ECO:0000313" key="10">
    <source>
        <dbReference type="EMBL" id="OAD55549.1"/>
    </source>
</evidence>
<keyword evidence="5 6" id="KW-0539">Nucleus</keyword>
<evidence type="ECO:0000256" key="3">
    <source>
        <dbReference type="ARBA" id="ARBA00023125"/>
    </source>
</evidence>
<evidence type="ECO:0000256" key="8">
    <source>
        <dbReference type="SAM" id="MobiDB-lite"/>
    </source>
</evidence>
<keyword evidence="11" id="KW-1185">Reference proteome</keyword>
<feature type="compositionally biased region" description="Basic residues" evidence="8">
    <location>
        <begin position="114"/>
        <end position="123"/>
    </location>
</feature>
<organism evidence="10 11">
    <name type="scientific">Eufriesea mexicana</name>
    <dbReference type="NCBI Taxonomy" id="516756"/>
    <lineage>
        <taxon>Eukaryota</taxon>
        <taxon>Metazoa</taxon>
        <taxon>Ecdysozoa</taxon>
        <taxon>Arthropoda</taxon>
        <taxon>Hexapoda</taxon>
        <taxon>Insecta</taxon>
        <taxon>Pterygota</taxon>
        <taxon>Neoptera</taxon>
        <taxon>Endopterygota</taxon>
        <taxon>Hymenoptera</taxon>
        <taxon>Apocrita</taxon>
        <taxon>Aculeata</taxon>
        <taxon>Apoidea</taxon>
        <taxon>Anthophila</taxon>
        <taxon>Apidae</taxon>
        <taxon>Eufriesea</taxon>
    </lineage>
</organism>
<protein>
    <submittedName>
        <fullName evidence="10">Homeotic protein caudal</fullName>
    </submittedName>
</protein>
<feature type="compositionally biased region" description="Basic and acidic residues" evidence="8">
    <location>
        <begin position="320"/>
        <end position="332"/>
    </location>
</feature>
<dbReference type="PANTHER" id="PTHR24332:SF9">
    <property type="entry name" value="HOMEOTIC PROTEIN CAUDAL"/>
    <property type="match status" value="1"/>
</dbReference>
<evidence type="ECO:0000313" key="11">
    <source>
        <dbReference type="Proteomes" id="UP000250275"/>
    </source>
</evidence>
<dbReference type="Gene3D" id="1.10.10.60">
    <property type="entry name" value="Homeodomain-like"/>
    <property type="match status" value="1"/>
</dbReference>
<feature type="compositionally biased region" description="Low complexity" evidence="8">
    <location>
        <begin position="72"/>
        <end position="101"/>
    </location>
</feature>
<dbReference type="CDD" id="cd00086">
    <property type="entry name" value="homeodomain"/>
    <property type="match status" value="1"/>
</dbReference>
<dbReference type="InterPro" id="IPR000047">
    <property type="entry name" value="HTH_motif"/>
</dbReference>
<keyword evidence="4 6" id="KW-0371">Homeobox</keyword>
<dbReference type="PROSITE" id="PS00027">
    <property type="entry name" value="HOMEOBOX_1"/>
    <property type="match status" value="1"/>
</dbReference>
<comment type="subcellular location">
    <subcellularLocation>
        <location evidence="1 6 7">Nucleus</location>
    </subcellularLocation>
</comment>
<feature type="compositionally biased region" description="Low complexity" evidence="8">
    <location>
        <begin position="196"/>
        <end position="230"/>
    </location>
</feature>
<dbReference type="GO" id="GO:0009948">
    <property type="term" value="P:anterior/posterior axis specification"/>
    <property type="evidence" value="ECO:0007669"/>
    <property type="project" value="TreeGrafter"/>
</dbReference>
<dbReference type="Proteomes" id="UP000250275">
    <property type="component" value="Unassembled WGS sequence"/>
</dbReference>
<dbReference type="PANTHER" id="PTHR24332">
    <property type="entry name" value="HOMEOBOX PROTEIN CDX"/>
    <property type="match status" value="1"/>
</dbReference>
<dbReference type="InterPro" id="IPR020479">
    <property type="entry name" value="HD_metazoa"/>
</dbReference>
<evidence type="ECO:0000256" key="6">
    <source>
        <dbReference type="PROSITE-ProRule" id="PRU00108"/>
    </source>
</evidence>
<dbReference type="GO" id="GO:0000977">
    <property type="term" value="F:RNA polymerase II transcription regulatory region sequence-specific DNA binding"/>
    <property type="evidence" value="ECO:0007669"/>
    <property type="project" value="TreeGrafter"/>
</dbReference>
<dbReference type="InterPro" id="IPR009057">
    <property type="entry name" value="Homeodomain-like_sf"/>
</dbReference>
<feature type="region of interest" description="Disordered" evidence="8">
    <location>
        <begin position="166"/>
        <end position="238"/>
    </location>
</feature>
<dbReference type="GO" id="GO:0000981">
    <property type="term" value="F:DNA-binding transcription factor activity, RNA polymerase II-specific"/>
    <property type="evidence" value="ECO:0007669"/>
    <property type="project" value="InterPro"/>
</dbReference>
<evidence type="ECO:0000256" key="5">
    <source>
        <dbReference type="ARBA" id="ARBA00023242"/>
    </source>
</evidence>
<proteinExistence type="inferred from homology"/>
<accession>A0A310SJB3</accession>
<dbReference type="Pfam" id="PF00046">
    <property type="entry name" value="Homeodomain"/>
    <property type="match status" value="1"/>
</dbReference>
<feature type="DNA-binding region" description="Homeobox" evidence="6">
    <location>
        <begin position="260"/>
        <end position="319"/>
    </location>
</feature>
<name>A0A310SJB3_9HYME</name>
<evidence type="ECO:0000256" key="7">
    <source>
        <dbReference type="RuleBase" id="RU000682"/>
    </source>
</evidence>
<evidence type="ECO:0000256" key="1">
    <source>
        <dbReference type="ARBA" id="ARBA00004123"/>
    </source>
</evidence>
<comment type="similarity">
    <text evidence="2">Belongs to the Caudal homeobox family.</text>
</comment>
<reference evidence="10 11" key="1">
    <citation type="submission" date="2015-07" db="EMBL/GenBank/DDBJ databases">
        <title>The genome of Eufriesea mexicana.</title>
        <authorList>
            <person name="Pan H."/>
            <person name="Kapheim K."/>
        </authorList>
    </citation>
    <scope>NUCLEOTIDE SEQUENCE [LARGE SCALE GENOMIC DNA]</scope>
    <source>
        <strain evidence="10">0111107269</strain>
        <tissue evidence="10">Whole body</tissue>
    </source>
</reference>
<dbReference type="AlphaFoldDB" id="A0A310SJB3"/>
<dbReference type="FunFam" id="1.10.10.60:FF:000089">
    <property type="entry name" value="Caudal type homeobox 4"/>
    <property type="match status" value="1"/>
</dbReference>
<dbReference type="InterPro" id="IPR047152">
    <property type="entry name" value="Caudal_homeobox"/>
</dbReference>
<dbReference type="PROSITE" id="PS50071">
    <property type="entry name" value="HOMEOBOX_2"/>
    <property type="match status" value="1"/>
</dbReference>
<dbReference type="EMBL" id="KQ762659">
    <property type="protein sequence ID" value="OAD55549.1"/>
    <property type="molecule type" value="Genomic_DNA"/>
</dbReference>
<feature type="region of interest" description="Disordered" evidence="8">
    <location>
        <begin position="72"/>
        <end position="129"/>
    </location>
</feature>
<evidence type="ECO:0000259" key="9">
    <source>
        <dbReference type="PROSITE" id="PS50071"/>
    </source>
</evidence>